<dbReference type="SUPFAM" id="SSF53335">
    <property type="entry name" value="S-adenosyl-L-methionine-dependent methyltransferases"/>
    <property type="match status" value="1"/>
</dbReference>
<reference evidence="6" key="1">
    <citation type="submission" date="2023-06" db="EMBL/GenBank/DDBJ databases">
        <title>Genome-scale phylogeny and comparative genomics of the fungal order Sordariales.</title>
        <authorList>
            <consortium name="Lawrence Berkeley National Laboratory"/>
            <person name="Hensen N."/>
            <person name="Bonometti L."/>
            <person name="Westerberg I."/>
            <person name="Brannstrom I.O."/>
            <person name="Guillou S."/>
            <person name="Cros-Aarteil S."/>
            <person name="Calhoun S."/>
            <person name="Haridas S."/>
            <person name="Kuo A."/>
            <person name="Mondo S."/>
            <person name="Pangilinan J."/>
            <person name="Riley R."/>
            <person name="Labutti K."/>
            <person name="Andreopoulos B."/>
            <person name="Lipzen A."/>
            <person name="Chen C."/>
            <person name="Yanf M."/>
            <person name="Daum C."/>
            <person name="Ng V."/>
            <person name="Clum A."/>
            <person name="Steindorff A."/>
            <person name="Ohm R."/>
            <person name="Martin F."/>
            <person name="Silar P."/>
            <person name="Natvig D."/>
            <person name="Lalanne C."/>
            <person name="Gautier V."/>
            <person name="Ament-Velasquez S.L."/>
            <person name="Kruys A."/>
            <person name="Hutchinson M.I."/>
            <person name="Powell A.J."/>
            <person name="Barry K."/>
            <person name="Miller A.N."/>
            <person name="Grigoriev I.V."/>
            <person name="Debuchy R."/>
            <person name="Gladieux P."/>
            <person name="Thoren M.H."/>
            <person name="Johannesson H."/>
        </authorList>
    </citation>
    <scope>NUCLEOTIDE SEQUENCE</scope>
    <source>
        <strain evidence="6">8032-3</strain>
    </source>
</reference>
<feature type="compositionally biased region" description="Low complexity" evidence="4">
    <location>
        <begin position="18"/>
        <end position="29"/>
    </location>
</feature>
<keyword evidence="5" id="KW-0472">Membrane</keyword>
<dbReference type="NCBIfam" id="NF037959">
    <property type="entry name" value="MFS_SpdSyn"/>
    <property type="match status" value="1"/>
</dbReference>
<dbReference type="PANTHER" id="PTHR12176:SF59">
    <property type="entry name" value="METHYLTRANSFERASE DOMAIN-CONTAINING PROTEIN-RELATED"/>
    <property type="match status" value="1"/>
</dbReference>
<dbReference type="CDD" id="cd02440">
    <property type="entry name" value="AdoMet_MTases"/>
    <property type="match status" value="1"/>
</dbReference>
<organism evidence="6 7">
    <name type="scientific">Phialemonium atrogriseum</name>
    <dbReference type="NCBI Taxonomy" id="1093897"/>
    <lineage>
        <taxon>Eukaryota</taxon>
        <taxon>Fungi</taxon>
        <taxon>Dikarya</taxon>
        <taxon>Ascomycota</taxon>
        <taxon>Pezizomycotina</taxon>
        <taxon>Sordariomycetes</taxon>
        <taxon>Sordariomycetidae</taxon>
        <taxon>Cephalothecales</taxon>
        <taxon>Cephalothecaceae</taxon>
        <taxon>Phialemonium</taxon>
    </lineage>
</organism>
<feature type="region of interest" description="Disordered" evidence="4">
    <location>
        <begin position="1"/>
        <end position="32"/>
    </location>
</feature>
<name>A0AAJ0FP56_9PEZI</name>
<proteinExistence type="inferred from homology"/>
<keyword evidence="5" id="KW-0812">Transmembrane</keyword>
<dbReference type="Proteomes" id="UP001244011">
    <property type="component" value="Unassembled WGS sequence"/>
</dbReference>
<feature type="compositionally biased region" description="Polar residues" evidence="4">
    <location>
        <begin position="1"/>
        <end position="17"/>
    </location>
</feature>
<protein>
    <submittedName>
        <fullName evidence="6">Polyamine aminopropyltransferase</fullName>
    </submittedName>
</protein>
<dbReference type="InterPro" id="IPR029063">
    <property type="entry name" value="SAM-dependent_MTases_sf"/>
</dbReference>
<evidence type="ECO:0000256" key="4">
    <source>
        <dbReference type="SAM" id="MobiDB-lite"/>
    </source>
</evidence>
<keyword evidence="3" id="KW-0808">Transferase</keyword>
<dbReference type="Pfam" id="PF01564">
    <property type="entry name" value="Spermine_synth"/>
    <property type="match status" value="1"/>
</dbReference>
<dbReference type="GO" id="GO:0032259">
    <property type="term" value="P:methylation"/>
    <property type="evidence" value="ECO:0007669"/>
    <property type="project" value="UniProtKB-KW"/>
</dbReference>
<feature type="transmembrane region" description="Helical" evidence="5">
    <location>
        <begin position="61"/>
        <end position="78"/>
    </location>
</feature>
<keyword evidence="2" id="KW-0489">Methyltransferase</keyword>
<dbReference type="AlphaFoldDB" id="A0AAJ0FP56"/>
<dbReference type="PANTHER" id="PTHR12176">
    <property type="entry name" value="SAM-DEPENDENT METHYLTRANSFERASE SUPERFAMILY PROTEIN"/>
    <property type="match status" value="1"/>
</dbReference>
<dbReference type="GeneID" id="85309245"/>
<feature type="transmembrane region" description="Helical" evidence="5">
    <location>
        <begin position="98"/>
        <end position="115"/>
    </location>
</feature>
<dbReference type="RefSeq" id="XP_060284048.1">
    <property type="nucleotide sequence ID" value="XM_060426058.1"/>
</dbReference>
<comment type="similarity">
    <text evidence="1">Belongs to the methyltransferase superfamily.</text>
</comment>
<feature type="transmembrane region" description="Helical" evidence="5">
    <location>
        <begin position="124"/>
        <end position="141"/>
    </location>
</feature>
<comment type="caution">
    <text evidence="6">The sequence shown here is derived from an EMBL/GenBank/DDBJ whole genome shotgun (WGS) entry which is preliminary data.</text>
</comment>
<evidence type="ECO:0000256" key="1">
    <source>
        <dbReference type="ARBA" id="ARBA00008361"/>
    </source>
</evidence>
<gene>
    <name evidence="6" type="ORF">QBC33DRAFT_514751</name>
</gene>
<dbReference type="InterPro" id="IPR051419">
    <property type="entry name" value="Lys/N-term_MeTrsfase_sf"/>
</dbReference>
<evidence type="ECO:0000313" key="7">
    <source>
        <dbReference type="Proteomes" id="UP001244011"/>
    </source>
</evidence>
<keyword evidence="7" id="KW-1185">Reference proteome</keyword>
<accession>A0AAJ0FP56</accession>
<keyword evidence="5" id="KW-1133">Transmembrane helix</keyword>
<evidence type="ECO:0000256" key="5">
    <source>
        <dbReference type="SAM" id="Phobius"/>
    </source>
</evidence>
<dbReference type="GO" id="GO:0008168">
    <property type="term" value="F:methyltransferase activity"/>
    <property type="evidence" value="ECO:0007669"/>
    <property type="project" value="UniProtKB-KW"/>
</dbReference>
<dbReference type="EMBL" id="MU839007">
    <property type="protein sequence ID" value="KAK1767835.1"/>
    <property type="molecule type" value="Genomic_DNA"/>
</dbReference>
<evidence type="ECO:0000256" key="2">
    <source>
        <dbReference type="ARBA" id="ARBA00022603"/>
    </source>
</evidence>
<evidence type="ECO:0000256" key="3">
    <source>
        <dbReference type="ARBA" id="ARBA00022679"/>
    </source>
</evidence>
<evidence type="ECO:0000313" key="6">
    <source>
        <dbReference type="EMBL" id="KAK1767835.1"/>
    </source>
</evidence>
<dbReference type="Gene3D" id="3.40.50.150">
    <property type="entry name" value="Vaccinia Virus protein VP39"/>
    <property type="match status" value="1"/>
</dbReference>
<dbReference type="FunFam" id="3.40.50.150:FF:000288">
    <property type="entry name" value="Spermine/spermidine synthase, putative"/>
    <property type="match status" value="1"/>
</dbReference>
<sequence length="601" mass="66025">MAPKPSKNNRSPKTPKTSSDIPDINPSSSFTPENFEKELKALAEKAKDETWAKHAREQASVYLKSATLLALIAIYSNVSELTLSPVYGSIPSSIWHSKLVMAACFVGWSSNLFLGRTLPVKPHLLLPVIAIYIPAVQFYLFKLSGFFTAQWGPLITETLTLFPLIVFSVACTANHLDGADLSVLPSWMADAAPGLGSYGLFRALEGISARLIQSLVGKTFLFTRLGLEMVLASCYSLFAPSKLLLYAIPALLHTSFFNTHVQTSLGTATLNSTLNADGWVLLDRRESVTGYISVVESLDQGFRVLRCDHSLLGGEWVKFKGGQFAGNQVAEPIYGVFAMLEAVRLVEVPNPVPDSMANALVIGMGIGTSPAALIAHGIDTTVVEIDPVVHEFALKYFQLPKNHRSVIADAVSYTAELANGTDDRFDYIIHDVFTGGAEPIELFTLEFLQNLNTILKPNGVIAINYAGDFALPPPMVIVQTIREVFPSCRVFREHPRDEEALERDGSDFTNMVIFCIKFEPAAAGAVSFRAATPADMLNSPSREAFLVPRHEVADADFLVGRGEGILRRNDTTKLVKWHEQSALGHWAVMRRVLPKEVWENW</sequence>